<organism evidence="1 2">
    <name type="scientific">Tritrichomonas musculus</name>
    <dbReference type="NCBI Taxonomy" id="1915356"/>
    <lineage>
        <taxon>Eukaryota</taxon>
        <taxon>Metamonada</taxon>
        <taxon>Parabasalia</taxon>
        <taxon>Tritrichomonadida</taxon>
        <taxon>Tritrichomonadidae</taxon>
        <taxon>Tritrichomonas</taxon>
    </lineage>
</organism>
<protein>
    <submittedName>
        <fullName evidence="1">Uncharacterized protein</fullName>
    </submittedName>
</protein>
<gene>
    <name evidence="1" type="ORF">M9Y10_012258</name>
</gene>
<proteinExistence type="predicted"/>
<evidence type="ECO:0000313" key="1">
    <source>
        <dbReference type="EMBL" id="KAK8860593.1"/>
    </source>
</evidence>
<dbReference type="EMBL" id="JAPFFF010000018">
    <property type="protein sequence ID" value="KAK8860593.1"/>
    <property type="molecule type" value="Genomic_DNA"/>
</dbReference>
<evidence type="ECO:0000313" key="2">
    <source>
        <dbReference type="Proteomes" id="UP001470230"/>
    </source>
</evidence>
<accession>A0ABR2ID40</accession>
<name>A0ABR2ID40_9EUKA</name>
<reference evidence="1 2" key="1">
    <citation type="submission" date="2024-04" db="EMBL/GenBank/DDBJ databases">
        <title>Tritrichomonas musculus Genome.</title>
        <authorList>
            <person name="Alves-Ferreira E."/>
            <person name="Grigg M."/>
            <person name="Lorenzi H."/>
            <person name="Galac M."/>
        </authorList>
    </citation>
    <scope>NUCLEOTIDE SEQUENCE [LARGE SCALE GENOMIC DNA]</scope>
    <source>
        <strain evidence="1 2">EAF2021</strain>
    </source>
</reference>
<sequence length="422" mass="47530">MEEQYSTLTEAITAVFHREETSLLSLDKICQALQSPNLFLSTSNGMTPCSSISRRRISSILSSSDVFVRAGPPRSCMWALRPSNPLFLSDGALLSCISTILAENGPLTVKSIVEKGDLSGATVQIIRDFLLTHTSEYSICCKTTDDYYRYILQGQGSQIQQTQLPIAQDENGDDVWWFTGQPLPQRMEFESVISALMKAFELLNRDASIEEVSWVLCLSTLSQNKKISRRKISRELSRRPDLFQHISRAKYSLIKYPVKQPQQFVINCASLNNNHKLNSIKNNSSNTLLNNMNFSSNTINNYSANNFSASFSNAENNVRNNDICPSNNLFVAPQIYNPTNNFFLQNPLQQSFPSVPFNDNAQPLSLKDISSSDFINEIPSKFEFISDWGQPVQQCETPPMINPNDFFDPSEFFSIGFSGTYE</sequence>
<dbReference type="Proteomes" id="UP001470230">
    <property type="component" value="Unassembled WGS sequence"/>
</dbReference>
<keyword evidence="2" id="KW-1185">Reference proteome</keyword>
<comment type="caution">
    <text evidence="1">The sequence shown here is derived from an EMBL/GenBank/DDBJ whole genome shotgun (WGS) entry which is preliminary data.</text>
</comment>